<accession>A0A5C6A9M0</accession>
<keyword evidence="2" id="KW-1185">Reference proteome</keyword>
<dbReference type="InterPro" id="IPR013406">
    <property type="entry name" value="CHP02574_addiction_mod"/>
</dbReference>
<dbReference type="EMBL" id="SJPM01000006">
    <property type="protein sequence ID" value="TWT95741.1"/>
    <property type="molecule type" value="Genomic_DNA"/>
</dbReference>
<organism evidence="1 2">
    <name type="scientific">Neorhodopirellula pilleata</name>
    <dbReference type="NCBI Taxonomy" id="2714738"/>
    <lineage>
        <taxon>Bacteria</taxon>
        <taxon>Pseudomonadati</taxon>
        <taxon>Planctomycetota</taxon>
        <taxon>Planctomycetia</taxon>
        <taxon>Pirellulales</taxon>
        <taxon>Pirellulaceae</taxon>
        <taxon>Neorhodopirellula</taxon>
    </lineage>
</organism>
<evidence type="ECO:0000313" key="1">
    <source>
        <dbReference type="EMBL" id="TWT95741.1"/>
    </source>
</evidence>
<reference evidence="1 2" key="1">
    <citation type="submission" date="2019-02" db="EMBL/GenBank/DDBJ databases">
        <title>Deep-cultivation of Planctomycetes and their phenomic and genomic characterization uncovers novel biology.</title>
        <authorList>
            <person name="Wiegand S."/>
            <person name="Jogler M."/>
            <person name="Boedeker C."/>
            <person name="Pinto D."/>
            <person name="Vollmers J."/>
            <person name="Rivas-Marin E."/>
            <person name="Kohn T."/>
            <person name="Peeters S.H."/>
            <person name="Heuer A."/>
            <person name="Rast P."/>
            <person name="Oberbeckmann S."/>
            <person name="Bunk B."/>
            <person name="Jeske O."/>
            <person name="Meyerdierks A."/>
            <person name="Storesund J.E."/>
            <person name="Kallscheuer N."/>
            <person name="Luecker S."/>
            <person name="Lage O.M."/>
            <person name="Pohl T."/>
            <person name="Merkel B.J."/>
            <person name="Hornburger P."/>
            <person name="Mueller R.-W."/>
            <person name="Bruemmer F."/>
            <person name="Labrenz M."/>
            <person name="Spormann A.M."/>
            <person name="Op Den Camp H."/>
            <person name="Overmann J."/>
            <person name="Amann R."/>
            <person name="Jetten M.S.M."/>
            <person name="Mascher T."/>
            <person name="Medema M.H."/>
            <person name="Devos D.P."/>
            <person name="Kaster A.-K."/>
            <person name="Ovreas L."/>
            <person name="Rohde M."/>
            <person name="Galperin M.Y."/>
            <person name="Jogler C."/>
        </authorList>
    </citation>
    <scope>NUCLEOTIDE SEQUENCE [LARGE SCALE GENOMIC DNA]</scope>
    <source>
        <strain evidence="1 2">Pla100</strain>
    </source>
</reference>
<evidence type="ECO:0000313" key="2">
    <source>
        <dbReference type="Proteomes" id="UP000316213"/>
    </source>
</evidence>
<comment type="caution">
    <text evidence="1">The sequence shown here is derived from an EMBL/GenBank/DDBJ whole genome shotgun (WGS) entry which is preliminary data.</text>
</comment>
<dbReference type="AlphaFoldDB" id="A0A5C6A9M0"/>
<dbReference type="NCBIfam" id="TIGR02574">
    <property type="entry name" value="stabl_TIGR02574"/>
    <property type="match status" value="1"/>
</dbReference>
<gene>
    <name evidence="1" type="ORF">Pla100_33830</name>
</gene>
<dbReference type="Proteomes" id="UP000316213">
    <property type="component" value="Unassembled WGS sequence"/>
</dbReference>
<dbReference type="Pfam" id="PF09720">
    <property type="entry name" value="Unstab_antitox"/>
    <property type="match status" value="1"/>
</dbReference>
<sequence>MLEWGYGESSMTVEQAITDISALPPSDQLRIVQAIWDRLPDGIGTELTDSQRAELDRRWAEYKAKPSTALSEEEFRERIRVARGR</sequence>
<name>A0A5C6A9M0_9BACT</name>
<proteinExistence type="predicted"/>
<protein>
    <submittedName>
        <fullName evidence="1">Putative addiction module component</fullName>
    </submittedName>
</protein>